<feature type="domain" description="EDRF1 TPR repeats region" evidence="1">
    <location>
        <begin position="49"/>
        <end position="254"/>
    </location>
</feature>
<dbReference type="RefSeq" id="XP_014679874.1">
    <property type="nucleotide sequence ID" value="XM_014824388.1"/>
</dbReference>
<name>A0ABM1F603_PRICU</name>
<dbReference type="Pfam" id="PF23723">
    <property type="entry name" value="TPR_EDRF1"/>
    <property type="match status" value="1"/>
</dbReference>
<gene>
    <name evidence="3" type="primary">LOC106819801</name>
</gene>
<dbReference type="PANTHER" id="PTHR15000:SF1">
    <property type="entry name" value="ERYTHROID DIFFERENTIATION-RELATED FACTOR 1"/>
    <property type="match status" value="1"/>
</dbReference>
<dbReference type="GeneID" id="106819801"/>
<organism evidence="2 3">
    <name type="scientific">Priapulus caudatus</name>
    <name type="common">Priapulid worm</name>
    <dbReference type="NCBI Taxonomy" id="37621"/>
    <lineage>
        <taxon>Eukaryota</taxon>
        <taxon>Metazoa</taxon>
        <taxon>Ecdysozoa</taxon>
        <taxon>Scalidophora</taxon>
        <taxon>Priapulida</taxon>
        <taxon>Priapulimorpha</taxon>
        <taxon>Priapulimorphida</taxon>
        <taxon>Priapulidae</taxon>
        <taxon>Priapulus</taxon>
    </lineage>
</organism>
<accession>A0ABM1F603</accession>
<reference evidence="3" key="1">
    <citation type="submission" date="2025-08" db="UniProtKB">
        <authorList>
            <consortium name="RefSeq"/>
        </authorList>
    </citation>
    <scope>IDENTIFICATION</scope>
</reference>
<proteinExistence type="predicted"/>
<dbReference type="Proteomes" id="UP000695022">
    <property type="component" value="Unplaced"/>
</dbReference>
<evidence type="ECO:0000259" key="1">
    <source>
        <dbReference type="Pfam" id="PF23723"/>
    </source>
</evidence>
<evidence type="ECO:0000313" key="2">
    <source>
        <dbReference type="Proteomes" id="UP000695022"/>
    </source>
</evidence>
<protein>
    <submittedName>
        <fullName evidence="3">Erythroid differentiation-related factor 1-like</fullName>
    </submittedName>
</protein>
<evidence type="ECO:0000313" key="3">
    <source>
        <dbReference type="RefSeq" id="XP_014679874.1"/>
    </source>
</evidence>
<dbReference type="PANTHER" id="PTHR15000">
    <property type="entry name" value="ERYTHROID DIFFERENTIATION-RELATED FACTOR 1"/>
    <property type="match status" value="1"/>
</dbReference>
<dbReference type="InterPro" id="IPR056583">
    <property type="entry name" value="EDRF1_TPR"/>
</dbReference>
<sequence>MEFESYDALAFRWAYGFESNLERNILVSIECYQVALSGLRSKTEEGNIYKRLGNSSNELGVFYMNTAMSMINDTANEPVLRCLEELWKKSGARLSCGIEAFDKIGDSVNVGLVNANLGRLMRLCAQSHAELQGGGREFTPQERHCYLKAASYYLTAREKLQSREACTDIWDSISWELSSTYFNMATQLQDYAPLSSHSREEVEKEVTDCMTKALKYCDLDTQTAQLPVRQYRGATIQHRLASLYHNAFRGQLPDCRRVSSGGSTCARWQSFTMVVR</sequence>
<keyword evidence="2" id="KW-1185">Reference proteome</keyword>